<dbReference type="RefSeq" id="WP_216415531.1">
    <property type="nucleotide sequence ID" value="NZ_JAHLQK010000002.1"/>
</dbReference>
<reference evidence="2 3" key="1">
    <citation type="submission" date="2021-06" db="EMBL/GenBank/DDBJ databases">
        <authorList>
            <person name="Sun Q."/>
            <person name="Li D."/>
        </authorList>
    </citation>
    <scope>NUCLEOTIDE SEQUENCE [LARGE SCALE GENOMIC DNA]</scope>
    <source>
        <strain evidence="2 3">MSJ-5</strain>
    </source>
</reference>
<dbReference type="Proteomes" id="UP000779508">
    <property type="component" value="Unassembled WGS sequence"/>
</dbReference>
<protein>
    <submittedName>
        <fullName evidence="2">HDIG domain-containing protein</fullName>
    </submittedName>
</protein>
<evidence type="ECO:0000313" key="3">
    <source>
        <dbReference type="Proteomes" id="UP000779508"/>
    </source>
</evidence>
<sequence length="188" mass="21489">MTREKALAILKKYVESESLMKHALAVEAGMLGYAKKLNENVDKWSVTGLVHDIDFEKYPDEHPYKGLEILKEEGFEEDIIYAVKGHANYTDTERKSNLDKALYSVDELASFIVACVLVRPSRSFDDLEVKSVKKKLKDKAFARAISREDITRGAEEFGIDLTEHIENMIGFLRDREKELKEMGLSLID</sequence>
<dbReference type="InterPro" id="IPR006674">
    <property type="entry name" value="HD_domain"/>
</dbReference>
<dbReference type="Pfam" id="PF01966">
    <property type="entry name" value="HD"/>
    <property type="match status" value="1"/>
</dbReference>
<evidence type="ECO:0000259" key="1">
    <source>
        <dbReference type="Pfam" id="PF01966"/>
    </source>
</evidence>
<gene>
    <name evidence="2" type="ORF">KQI88_06445</name>
</gene>
<dbReference type="NCBIfam" id="TIGR00277">
    <property type="entry name" value="HDIG"/>
    <property type="match status" value="1"/>
</dbReference>
<name>A0ABS6G3Q5_9FIRM</name>
<dbReference type="PANTHER" id="PTHR38659:SF1">
    <property type="entry name" value="METAL DEPENDENT PHOSPHOHYDROLASE"/>
    <property type="match status" value="1"/>
</dbReference>
<evidence type="ECO:0000313" key="2">
    <source>
        <dbReference type="EMBL" id="MBU5676050.1"/>
    </source>
</evidence>
<comment type="caution">
    <text evidence="2">The sequence shown here is derived from an EMBL/GenBank/DDBJ whole genome shotgun (WGS) entry which is preliminary data.</text>
</comment>
<dbReference type="InterPro" id="IPR006675">
    <property type="entry name" value="HDIG_dom"/>
</dbReference>
<dbReference type="EMBL" id="JAHLQK010000002">
    <property type="protein sequence ID" value="MBU5676050.1"/>
    <property type="molecule type" value="Genomic_DNA"/>
</dbReference>
<keyword evidence="3" id="KW-1185">Reference proteome</keyword>
<feature type="domain" description="HD" evidence="1">
    <location>
        <begin position="21"/>
        <end position="108"/>
    </location>
</feature>
<proteinExistence type="predicted"/>
<accession>A0ABS6G3Q5</accession>
<organism evidence="2 3">
    <name type="scientific">Alkaliphilus flagellatus</name>
    <dbReference type="NCBI Taxonomy" id="2841507"/>
    <lineage>
        <taxon>Bacteria</taxon>
        <taxon>Bacillati</taxon>
        <taxon>Bacillota</taxon>
        <taxon>Clostridia</taxon>
        <taxon>Peptostreptococcales</taxon>
        <taxon>Natronincolaceae</taxon>
        <taxon>Alkaliphilus</taxon>
    </lineage>
</organism>
<dbReference type="PANTHER" id="PTHR38659">
    <property type="entry name" value="METAL-DEPENDENT PHOSPHOHYDROLASE"/>
    <property type="match status" value="1"/>
</dbReference>